<dbReference type="AlphaFoldDB" id="A0A4C1ZZM8"/>
<protein>
    <submittedName>
        <fullName evidence="1">Uncharacterized protein</fullName>
    </submittedName>
</protein>
<dbReference type="Proteomes" id="UP000299102">
    <property type="component" value="Unassembled WGS sequence"/>
</dbReference>
<keyword evidence="2" id="KW-1185">Reference proteome</keyword>
<name>A0A4C1ZZM8_EUMVA</name>
<organism evidence="1 2">
    <name type="scientific">Eumeta variegata</name>
    <name type="common">Bagworm moth</name>
    <name type="synonym">Eumeta japonica</name>
    <dbReference type="NCBI Taxonomy" id="151549"/>
    <lineage>
        <taxon>Eukaryota</taxon>
        <taxon>Metazoa</taxon>
        <taxon>Ecdysozoa</taxon>
        <taxon>Arthropoda</taxon>
        <taxon>Hexapoda</taxon>
        <taxon>Insecta</taxon>
        <taxon>Pterygota</taxon>
        <taxon>Neoptera</taxon>
        <taxon>Endopterygota</taxon>
        <taxon>Lepidoptera</taxon>
        <taxon>Glossata</taxon>
        <taxon>Ditrysia</taxon>
        <taxon>Tineoidea</taxon>
        <taxon>Psychidae</taxon>
        <taxon>Oiketicinae</taxon>
        <taxon>Eumeta</taxon>
    </lineage>
</organism>
<evidence type="ECO:0000313" key="2">
    <source>
        <dbReference type="Proteomes" id="UP000299102"/>
    </source>
</evidence>
<accession>A0A4C1ZZM8</accession>
<proteinExistence type="predicted"/>
<reference evidence="1 2" key="1">
    <citation type="journal article" date="2019" name="Commun. Biol.">
        <title>The bagworm genome reveals a unique fibroin gene that provides high tensile strength.</title>
        <authorList>
            <person name="Kono N."/>
            <person name="Nakamura H."/>
            <person name="Ohtoshi R."/>
            <person name="Tomita M."/>
            <person name="Numata K."/>
            <person name="Arakawa K."/>
        </authorList>
    </citation>
    <scope>NUCLEOTIDE SEQUENCE [LARGE SCALE GENOMIC DNA]</scope>
</reference>
<dbReference type="EMBL" id="BGZK01002241">
    <property type="protein sequence ID" value="GBP92135.1"/>
    <property type="molecule type" value="Genomic_DNA"/>
</dbReference>
<comment type="caution">
    <text evidence="1">The sequence shown here is derived from an EMBL/GenBank/DDBJ whole genome shotgun (WGS) entry which is preliminary data.</text>
</comment>
<evidence type="ECO:0000313" key="1">
    <source>
        <dbReference type="EMBL" id="GBP92135.1"/>
    </source>
</evidence>
<gene>
    <name evidence="1" type="ORF">EVAR_100310_1</name>
</gene>
<sequence>MPLVQRGPLSQAQLGPECCNSISGREREISVRCQSRSPALAPDVNARSRRPLLDWRYECEQIAPRS</sequence>